<keyword evidence="3 4" id="KW-0238">DNA-binding</keyword>
<dbReference type="KEGG" id="pfm:Pyrfu_1696"/>
<dbReference type="SUPFAM" id="SSF55979">
    <property type="entry name" value="DNA clamp"/>
    <property type="match status" value="2"/>
</dbReference>
<dbReference type="PROSITE" id="PS01251">
    <property type="entry name" value="PCNA_1"/>
    <property type="match status" value="1"/>
</dbReference>
<accession>G0ECI2</accession>
<dbReference type="GO" id="GO:0030337">
    <property type="term" value="F:DNA polymerase processivity factor activity"/>
    <property type="evidence" value="ECO:0007669"/>
    <property type="project" value="UniProtKB-UniRule"/>
</dbReference>
<dbReference type="InterPro" id="IPR022649">
    <property type="entry name" value="Pr_cel_nuc_antig_C"/>
</dbReference>
<dbReference type="GO" id="GO:0003677">
    <property type="term" value="F:DNA binding"/>
    <property type="evidence" value="ECO:0007669"/>
    <property type="project" value="UniProtKB-UniRule"/>
</dbReference>
<evidence type="ECO:0000259" key="7">
    <source>
        <dbReference type="Pfam" id="PF00705"/>
    </source>
</evidence>
<dbReference type="InterPro" id="IPR046938">
    <property type="entry name" value="DNA_clamp_sf"/>
</dbReference>
<dbReference type="HAMAP" id="MF_00317">
    <property type="entry name" value="DNApol_clamp_arch"/>
    <property type="match status" value="1"/>
</dbReference>
<reference evidence="9 10" key="1">
    <citation type="journal article" date="2011" name="Stand. Genomic Sci.">
        <title>Complete genome sequence of the hyperthermophilic chemolithoautotroph Pyrolobus fumarii type strain (1A).</title>
        <authorList>
            <person name="Anderson I."/>
            <person name="Goker M."/>
            <person name="Nolan M."/>
            <person name="Lucas S."/>
            <person name="Hammon N."/>
            <person name="Deshpande S."/>
            <person name="Cheng J.F."/>
            <person name="Tapia R."/>
            <person name="Han C."/>
            <person name="Goodwin L."/>
            <person name="Pitluck S."/>
            <person name="Huntemann M."/>
            <person name="Liolios K."/>
            <person name="Ivanova N."/>
            <person name="Pagani I."/>
            <person name="Mavromatis K."/>
            <person name="Ovchinikova G."/>
            <person name="Pati A."/>
            <person name="Chen A."/>
            <person name="Palaniappan K."/>
            <person name="Land M."/>
            <person name="Hauser L."/>
            <person name="Brambilla E.M."/>
            <person name="Huber H."/>
            <person name="Yasawong M."/>
            <person name="Rohde M."/>
            <person name="Spring S."/>
            <person name="Abt B."/>
            <person name="Sikorski J."/>
            <person name="Wirth R."/>
            <person name="Detter J.C."/>
            <person name="Woyke T."/>
            <person name="Bristow J."/>
            <person name="Eisen J.A."/>
            <person name="Markowitz V."/>
            <person name="Hugenholtz P."/>
            <person name="Kyrpides N.C."/>
            <person name="Klenk H.P."/>
            <person name="Lapidus A."/>
        </authorList>
    </citation>
    <scope>NUCLEOTIDE SEQUENCE [LARGE SCALE GENOMIC DNA]</scope>
    <source>
        <strain evidence="10">DSM 11204 / 1A</strain>
    </source>
</reference>
<dbReference type="InterPro" id="IPR022659">
    <property type="entry name" value="Pr_cel_nuc_antig_CS"/>
</dbReference>
<keyword evidence="10" id="KW-1185">Reference proteome</keyword>
<evidence type="ECO:0000256" key="5">
    <source>
        <dbReference type="RuleBase" id="RU003671"/>
    </source>
</evidence>
<dbReference type="PANTHER" id="PTHR11352:SF0">
    <property type="entry name" value="PROLIFERATING CELL NUCLEAR ANTIGEN"/>
    <property type="match status" value="1"/>
</dbReference>
<name>G0ECI2_PYRF1</name>
<dbReference type="InParanoid" id="G0ECI2"/>
<gene>
    <name evidence="4" type="primary">pcn</name>
    <name evidence="9" type="ordered locus">Pyrfu_1696</name>
</gene>
<dbReference type="GeneID" id="11138885"/>
<dbReference type="PRINTS" id="PR00339">
    <property type="entry name" value="PCNACYCLIN"/>
</dbReference>
<evidence type="ECO:0000256" key="2">
    <source>
        <dbReference type="ARBA" id="ARBA00022705"/>
    </source>
</evidence>
<dbReference type="RefSeq" id="WP_014027229.1">
    <property type="nucleotide sequence ID" value="NC_015931.1"/>
</dbReference>
<evidence type="ECO:0000256" key="1">
    <source>
        <dbReference type="ARBA" id="ARBA00010462"/>
    </source>
</evidence>
<dbReference type="Pfam" id="PF00705">
    <property type="entry name" value="PCNA_N"/>
    <property type="match status" value="1"/>
</dbReference>
<dbReference type="AlphaFoldDB" id="G0ECI2"/>
<dbReference type="HOGENOM" id="CLU_043978_1_0_2"/>
<comment type="similarity">
    <text evidence="1 4 5">Belongs to the PCNA family.</text>
</comment>
<evidence type="ECO:0000313" key="9">
    <source>
        <dbReference type="EMBL" id="AEM39552.1"/>
    </source>
</evidence>
<evidence type="ECO:0000256" key="4">
    <source>
        <dbReference type="HAMAP-Rule" id="MF_00317"/>
    </source>
</evidence>
<organism evidence="9 10">
    <name type="scientific">Pyrolobus fumarii (strain DSM 11204 / 1A)</name>
    <dbReference type="NCBI Taxonomy" id="694429"/>
    <lineage>
        <taxon>Archaea</taxon>
        <taxon>Thermoproteota</taxon>
        <taxon>Thermoprotei</taxon>
        <taxon>Desulfurococcales</taxon>
        <taxon>Pyrodictiaceae</taxon>
        <taxon>Pyrolobus</taxon>
    </lineage>
</organism>
<dbReference type="EMBL" id="CP002838">
    <property type="protein sequence ID" value="AEM39552.1"/>
    <property type="molecule type" value="Genomic_DNA"/>
</dbReference>
<comment type="subunit">
    <text evidence="4">Homotrimer. The subunits circularize to form a toroid; DNA passes through its center. Replication factor C (RFC) is required to load the toroid on the DNA.</text>
</comment>
<dbReference type="Gene3D" id="3.70.10.10">
    <property type="match status" value="1"/>
</dbReference>
<proteinExistence type="inferred from homology"/>
<comment type="function">
    <text evidence="6">Sliding clamp subunit. Responsible for tethering the catalytic subunit of DNA polymerase to DNA during high-speed replication.</text>
</comment>
<feature type="domain" description="Proliferating cell nuclear antigen PCNA C-terminal" evidence="8">
    <location>
        <begin position="122"/>
        <end position="244"/>
    </location>
</feature>
<dbReference type="NCBIfam" id="NF002221">
    <property type="entry name" value="PRK01115.1-4"/>
    <property type="match status" value="1"/>
</dbReference>
<evidence type="ECO:0000259" key="8">
    <source>
        <dbReference type="Pfam" id="PF02747"/>
    </source>
</evidence>
<dbReference type="InterPro" id="IPR022648">
    <property type="entry name" value="Pr_cel_nuc_antig_N"/>
</dbReference>
<dbReference type="Proteomes" id="UP000001037">
    <property type="component" value="Chromosome"/>
</dbReference>
<keyword evidence="2 4" id="KW-0235">DNA replication</keyword>
<feature type="domain" description="Proliferating cell nuclear antigen PCNA N-terminal" evidence="7">
    <location>
        <begin position="10"/>
        <end position="101"/>
    </location>
</feature>
<dbReference type="GO" id="GO:0006275">
    <property type="term" value="P:regulation of DNA replication"/>
    <property type="evidence" value="ECO:0007669"/>
    <property type="project" value="UniProtKB-UniRule"/>
</dbReference>
<dbReference type="Pfam" id="PF02747">
    <property type="entry name" value="PCNA_C"/>
    <property type="match status" value="1"/>
</dbReference>
<dbReference type="STRING" id="694429.Pyrfu_1696"/>
<protein>
    <recommendedName>
        <fullName evidence="4">DNA polymerase sliding clamp</fullName>
    </recommendedName>
    <alternativeName>
        <fullName evidence="4">Proliferating cell nuclear antigen homolog</fullName>
        <shortName evidence="4">PCNA</shortName>
    </alternativeName>
</protein>
<sequence length="246" mass="27234">MRARIAYPDAKSFQSMLETLSKIVDEAVMTVSQEGVRIRALDPAHVAMIEIMLPPDTFLEYEVEEEAKIGFNVVNIAKIVKRGKKGDKVEIEATDDRVTWTIAGAAIKRYKLLNLDIAEPEIPEAQFEFKARIALIVDAFKNALRDAETVGDTVELEADEEKLLIRGRGTAVAETEITRDKPAVIDFQVDEPSKAAYSIDYLKHVLALTKVADTVSIEFSTDSPLRLQFSLPAGGRVNYLLAPKAA</sequence>
<dbReference type="NCBIfam" id="TIGR00590">
    <property type="entry name" value="pcna"/>
    <property type="match status" value="1"/>
</dbReference>
<dbReference type="GO" id="GO:0006272">
    <property type="term" value="P:leading strand elongation"/>
    <property type="evidence" value="ECO:0007669"/>
    <property type="project" value="TreeGrafter"/>
</dbReference>
<comment type="function">
    <text evidence="4">Sliding clamp subunit that acts as a moving platform for DNA processing. Responsible for tethering the catalytic subunit of DNA polymerase and other proteins to DNA during high-speed replication.</text>
</comment>
<evidence type="ECO:0000256" key="6">
    <source>
        <dbReference type="RuleBase" id="RU003673"/>
    </source>
</evidence>
<dbReference type="FunCoup" id="G0ECI2">
    <property type="interactions" value="163"/>
</dbReference>
<dbReference type="eggNOG" id="arCOG00488">
    <property type="taxonomic scope" value="Archaea"/>
</dbReference>
<evidence type="ECO:0000313" key="10">
    <source>
        <dbReference type="Proteomes" id="UP000001037"/>
    </source>
</evidence>
<dbReference type="CDD" id="cd00577">
    <property type="entry name" value="PCNA"/>
    <property type="match status" value="1"/>
</dbReference>
<dbReference type="InterPro" id="IPR000730">
    <property type="entry name" value="Pr_cel_nuc_antig"/>
</dbReference>
<dbReference type="PANTHER" id="PTHR11352">
    <property type="entry name" value="PROLIFERATING CELL NUCLEAR ANTIGEN"/>
    <property type="match status" value="1"/>
</dbReference>
<evidence type="ECO:0000256" key="3">
    <source>
        <dbReference type="ARBA" id="ARBA00023125"/>
    </source>
</evidence>